<dbReference type="AlphaFoldDB" id="A0A644SVJ4"/>
<accession>A0A644SVJ4</accession>
<reference evidence="2" key="1">
    <citation type="submission" date="2019-08" db="EMBL/GenBank/DDBJ databases">
        <authorList>
            <person name="Kucharzyk K."/>
            <person name="Murdoch R.W."/>
            <person name="Higgins S."/>
            <person name="Loffler F."/>
        </authorList>
    </citation>
    <scope>NUCLEOTIDE SEQUENCE</scope>
</reference>
<evidence type="ECO:0000313" key="2">
    <source>
        <dbReference type="EMBL" id="MPL58633.1"/>
    </source>
</evidence>
<dbReference type="PANTHER" id="PTHR30050">
    <property type="entry name" value="CHROMOSOMAL REPLICATION INITIATOR PROTEIN DNAA"/>
    <property type="match status" value="1"/>
</dbReference>
<proteinExistence type="predicted"/>
<dbReference type="Pfam" id="PF01695">
    <property type="entry name" value="IstB_IS21"/>
    <property type="match status" value="1"/>
</dbReference>
<evidence type="ECO:0000259" key="1">
    <source>
        <dbReference type="Pfam" id="PF01695"/>
    </source>
</evidence>
<dbReference type="InterPro" id="IPR002611">
    <property type="entry name" value="IstB_ATP-bd"/>
</dbReference>
<dbReference type="PANTHER" id="PTHR30050:SF4">
    <property type="entry name" value="ATP-BINDING PROTEIN RV3427C IN INSERTION SEQUENCE-RELATED"/>
    <property type="match status" value="1"/>
</dbReference>
<dbReference type="Gene3D" id="3.40.50.300">
    <property type="entry name" value="P-loop containing nucleotide triphosphate hydrolases"/>
    <property type="match status" value="1"/>
</dbReference>
<dbReference type="EMBL" id="VSSQ01000007">
    <property type="protein sequence ID" value="MPL58633.1"/>
    <property type="molecule type" value="Genomic_DNA"/>
</dbReference>
<feature type="domain" description="IstB-like ATP-binding" evidence="1">
    <location>
        <begin position="142"/>
        <end position="283"/>
    </location>
</feature>
<gene>
    <name evidence="2" type="primary">dnaI_1</name>
    <name evidence="2" type="ORF">SDC9_04167</name>
</gene>
<dbReference type="NCBIfam" id="NF005992">
    <property type="entry name" value="PRK08116.1"/>
    <property type="match status" value="1"/>
</dbReference>
<sequence>MKKLQGIQLEYTAISLPDILQELPELNDVPQETLQEYIHEVTNVYENRLMCKQCTKQGAEITQCGRCQVVYEDGRLRFPMSNCHKLRKYQHLQRAERLLEISRIGERFKNRRFDTFRVNVDNRRAYEKCLHYANKFKGGTGKGLLLAGDCGTGKTHLAVAILHALIEKEIPGIFVTVPELLQKLRDSYNKTAAVTSADIINLVKTAEILVLDDLGAERPNEWTEEQFYVVINARYENELPTIITTNHKNIQVLKEWIGARSFSRIIEMCDGIECCGDDYRERKLHVS</sequence>
<dbReference type="InterPro" id="IPR027417">
    <property type="entry name" value="P-loop_NTPase"/>
</dbReference>
<dbReference type="SUPFAM" id="SSF52540">
    <property type="entry name" value="P-loop containing nucleoside triphosphate hydrolases"/>
    <property type="match status" value="1"/>
</dbReference>
<dbReference type="GO" id="GO:0006260">
    <property type="term" value="P:DNA replication"/>
    <property type="evidence" value="ECO:0007669"/>
    <property type="project" value="TreeGrafter"/>
</dbReference>
<comment type="caution">
    <text evidence="2">The sequence shown here is derived from an EMBL/GenBank/DDBJ whole genome shotgun (WGS) entry which is preliminary data.</text>
</comment>
<dbReference type="GO" id="GO:0005524">
    <property type="term" value="F:ATP binding"/>
    <property type="evidence" value="ECO:0007669"/>
    <property type="project" value="InterPro"/>
</dbReference>
<dbReference type="CDD" id="cd00009">
    <property type="entry name" value="AAA"/>
    <property type="match status" value="1"/>
</dbReference>
<name>A0A644SVJ4_9ZZZZ</name>
<protein>
    <submittedName>
        <fullName evidence="2">Primosomal protein DnaI</fullName>
    </submittedName>
</protein>
<organism evidence="2">
    <name type="scientific">bioreactor metagenome</name>
    <dbReference type="NCBI Taxonomy" id="1076179"/>
    <lineage>
        <taxon>unclassified sequences</taxon>
        <taxon>metagenomes</taxon>
        <taxon>ecological metagenomes</taxon>
    </lineage>
</organism>